<protein>
    <recommendedName>
        <fullName evidence="4">NRDE family protein</fullName>
    </recommendedName>
</protein>
<dbReference type="Proteomes" id="UP000188169">
    <property type="component" value="Unassembled WGS sequence"/>
</dbReference>
<dbReference type="RefSeq" id="WP_077448781.1">
    <property type="nucleotide sequence ID" value="NZ_FUGD01000083.1"/>
</dbReference>
<dbReference type="EMBL" id="FUGD01000083">
    <property type="protein sequence ID" value="SJM37385.1"/>
    <property type="molecule type" value="Genomic_DNA"/>
</dbReference>
<dbReference type="PANTHER" id="PTHR17985">
    <property type="entry name" value="SER/THR-RICH PROTEIN T10 IN DGCR REGION"/>
    <property type="match status" value="1"/>
</dbReference>
<evidence type="ECO:0000313" key="3">
    <source>
        <dbReference type="Proteomes" id="UP000188169"/>
    </source>
</evidence>
<dbReference type="OrthoDB" id="4380123at2"/>
<evidence type="ECO:0000313" key="2">
    <source>
        <dbReference type="EMBL" id="SJM37385.1"/>
    </source>
</evidence>
<feature type="compositionally biased region" description="Polar residues" evidence="1">
    <location>
        <begin position="59"/>
        <end position="74"/>
    </location>
</feature>
<organism evidence="2 3">
    <name type="scientific">Psychrobacter pasteurii</name>
    <dbReference type="NCBI Taxonomy" id="1945520"/>
    <lineage>
        <taxon>Bacteria</taxon>
        <taxon>Pseudomonadati</taxon>
        <taxon>Pseudomonadota</taxon>
        <taxon>Gammaproteobacteria</taxon>
        <taxon>Moraxellales</taxon>
        <taxon>Moraxellaceae</taxon>
        <taxon>Psychrobacter</taxon>
    </lineage>
</organism>
<accession>A0A1R4EFU7</accession>
<dbReference type="InterPro" id="IPR008551">
    <property type="entry name" value="TANGO2"/>
</dbReference>
<gene>
    <name evidence="2" type="ORF">A1019T_01357</name>
</gene>
<evidence type="ECO:0000256" key="1">
    <source>
        <dbReference type="SAM" id="MobiDB-lite"/>
    </source>
</evidence>
<dbReference type="STRING" id="1945520.A1019T_01357"/>
<proteinExistence type="predicted"/>
<dbReference type="Pfam" id="PF05742">
    <property type="entry name" value="TANGO2"/>
    <property type="match status" value="1"/>
</dbReference>
<reference evidence="3" key="1">
    <citation type="submission" date="2017-02" db="EMBL/GenBank/DDBJ databases">
        <authorList>
            <person name="Mornico D."/>
        </authorList>
    </citation>
    <scope>NUCLEOTIDE SEQUENCE [LARGE SCALE GENOMIC DNA]</scope>
</reference>
<evidence type="ECO:0008006" key="4">
    <source>
        <dbReference type="Google" id="ProtNLM"/>
    </source>
</evidence>
<feature type="region of interest" description="Disordered" evidence="1">
    <location>
        <begin position="52"/>
        <end position="74"/>
    </location>
</feature>
<keyword evidence="3" id="KW-1185">Reference proteome</keyword>
<dbReference type="PANTHER" id="PTHR17985:SF8">
    <property type="entry name" value="TRANSPORT AND GOLGI ORGANIZATION PROTEIN 2 HOMOLOG"/>
    <property type="match status" value="1"/>
</dbReference>
<dbReference type="AlphaFoldDB" id="A0A1R4EFU7"/>
<sequence>MCIAAIAWQLFDELPLVILSNRDEFLQRPTTSAHQWSDLPIYAGRDDQSGGTWLGMHQQPLQSEQPNHSESSNYSDKIFSQNGRWAAVLNFRDGVQAEPDQRSRGELVTQFLTSDLSPLAYARQVDLQAYAGFNLIIGDEKQAVVVNNRGYPPTPLHSGLHIISNGQPDDAWFKSERLRGRVRQEVLPLISESLEFHQGDSNYWLPAAWNVLNDTLQAPDEQLPDTGMPPALEQALSSICIDTPELPNYGTRTQSILTLALLADSAQQDKRLPKLDLRSREYVTQHSLRD</sequence>
<name>A0A1R4EFU7_9GAMM</name>
<dbReference type="GO" id="GO:0007030">
    <property type="term" value="P:Golgi organization"/>
    <property type="evidence" value="ECO:0007669"/>
    <property type="project" value="TreeGrafter"/>
</dbReference>
<dbReference type="GO" id="GO:0009306">
    <property type="term" value="P:protein secretion"/>
    <property type="evidence" value="ECO:0007669"/>
    <property type="project" value="TreeGrafter"/>
</dbReference>